<feature type="transmembrane region" description="Helical" evidence="6">
    <location>
        <begin position="240"/>
        <end position="257"/>
    </location>
</feature>
<feature type="transmembrane region" description="Helical" evidence="6">
    <location>
        <begin position="90"/>
        <end position="113"/>
    </location>
</feature>
<keyword evidence="3" id="KW-0133">Cell shape</keyword>
<evidence type="ECO:0000256" key="5">
    <source>
        <dbReference type="ARBA" id="ARBA00023136"/>
    </source>
</evidence>
<dbReference type="PANTHER" id="PTHR30474:SF1">
    <property type="entry name" value="PEPTIDOGLYCAN GLYCOSYLTRANSFERASE MRDB"/>
    <property type="match status" value="1"/>
</dbReference>
<comment type="subcellular location">
    <subcellularLocation>
        <location evidence="1">Membrane</location>
        <topology evidence="1">Multi-pass membrane protein</topology>
    </subcellularLocation>
</comment>
<dbReference type="Proteomes" id="UP000706031">
    <property type="component" value="Unassembled WGS sequence"/>
</dbReference>
<evidence type="ECO:0000256" key="6">
    <source>
        <dbReference type="SAM" id="Phobius"/>
    </source>
</evidence>
<feature type="transmembrane region" description="Helical" evidence="6">
    <location>
        <begin position="381"/>
        <end position="409"/>
    </location>
</feature>
<dbReference type="InterPro" id="IPR001182">
    <property type="entry name" value="FtsW/RodA"/>
</dbReference>
<dbReference type="EMBL" id="JACLIC010000047">
    <property type="protein sequence ID" value="MBY0206640.1"/>
    <property type="molecule type" value="Genomic_DNA"/>
</dbReference>
<name>A0ABS7KR70_9BACL</name>
<keyword evidence="2 6" id="KW-0812">Transmembrane</keyword>
<feature type="transmembrane region" description="Helical" evidence="6">
    <location>
        <begin position="348"/>
        <end position="369"/>
    </location>
</feature>
<gene>
    <name evidence="7" type="ORF">H7T88_25795</name>
</gene>
<evidence type="ECO:0000256" key="3">
    <source>
        <dbReference type="ARBA" id="ARBA00022960"/>
    </source>
</evidence>
<dbReference type="NCBIfam" id="NF038403">
    <property type="entry name" value="perm_prefix_1"/>
    <property type="match status" value="1"/>
</dbReference>
<feature type="transmembrane region" description="Helical" evidence="6">
    <location>
        <begin position="125"/>
        <end position="146"/>
    </location>
</feature>
<accession>A0ABS7KR70</accession>
<keyword evidence="8" id="KW-1185">Reference proteome</keyword>
<feature type="transmembrane region" description="Helical" evidence="6">
    <location>
        <begin position="415"/>
        <end position="436"/>
    </location>
</feature>
<protein>
    <submittedName>
        <fullName evidence="7">FtsW/RodA/SpoVE family cell cycle protein</fullName>
    </submittedName>
</protein>
<evidence type="ECO:0000313" key="8">
    <source>
        <dbReference type="Proteomes" id="UP000706031"/>
    </source>
</evidence>
<evidence type="ECO:0000256" key="4">
    <source>
        <dbReference type="ARBA" id="ARBA00022989"/>
    </source>
</evidence>
<keyword evidence="5 6" id="KW-0472">Membrane</keyword>
<keyword evidence="4 6" id="KW-1133">Transmembrane helix</keyword>
<feature type="transmembrane region" description="Helical" evidence="6">
    <location>
        <begin position="215"/>
        <end position="234"/>
    </location>
</feature>
<feature type="transmembrane region" description="Helical" evidence="6">
    <location>
        <begin position="153"/>
        <end position="171"/>
    </location>
</feature>
<dbReference type="Pfam" id="PF01098">
    <property type="entry name" value="FTSW_RODA_SPOVE"/>
    <property type="match status" value="1"/>
</dbReference>
<organism evidence="7 8">
    <name type="scientific">Paenibacillus cucumis</name>
    <name type="common">ex Kampfer et al. 2016</name>
    <dbReference type="NCBI Taxonomy" id="1776858"/>
    <lineage>
        <taxon>Bacteria</taxon>
        <taxon>Bacillati</taxon>
        <taxon>Bacillota</taxon>
        <taxon>Bacilli</taxon>
        <taxon>Bacillales</taxon>
        <taxon>Paenibacillaceae</taxon>
        <taxon>Paenibacillus</taxon>
    </lineage>
</organism>
<feature type="transmembrane region" description="Helical" evidence="6">
    <location>
        <begin position="262"/>
        <end position="281"/>
    </location>
</feature>
<dbReference type="RefSeq" id="WP_221791142.1">
    <property type="nucleotide sequence ID" value="NZ_JACLIC010000047.1"/>
</dbReference>
<sequence>MNLKQVKEQGKQKEKKEQIQSYLDQICGQVRAREVHNDLREELGNHLEEMTYDKEQEGFTTEAAATYAIEQMGDPADLGKRMHRIHRHRMHWGLLAGVVGMALIGMVLTWIYTNSLLDLGNEYSSVHLLYTSMGMLAMLFCLFFDYRKWIKSAWWVYILMNVLLWITPVIADSYGSLNRMLILPFGFSIDVTTSALWILPLAIGGIVISHFRSGLNVQMIFTYVALVALPMVLIYQISDWVRLSLFGCISLLLFGWITRKWLYTLITACFCGAAAAVLLLVTDQYSRFERLSVVFNLDQDSKGMEFMNNAIIDIVKTAGWWGNGTNIPIGSTLKYLYLSYPGVMLIDVFGWSACALFIVGIVWFVNTLFKILPRIQDKFGSMIVLSVTVTLALQLSYSVAIITGMVPIMSIEFPLIGYGSHVILEYAMIGLLLGVYRRKDTVSLSRNYTRTHTGKSMTLSER</sequence>
<evidence type="ECO:0000313" key="7">
    <source>
        <dbReference type="EMBL" id="MBY0206640.1"/>
    </source>
</evidence>
<evidence type="ECO:0000256" key="1">
    <source>
        <dbReference type="ARBA" id="ARBA00004141"/>
    </source>
</evidence>
<proteinExistence type="predicted"/>
<comment type="caution">
    <text evidence="7">The sequence shown here is derived from an EMBL/GenBank/DDBJ whole genome shotgun (WGS) entry which is preliminary data.</text>
</comment>
<evidence type="ECO:0000256" key="2">
    <source>
        <dbReference type="ARBA" id="ARBA00022692"/>
    </source>
</evidence>
<dbReference type="InterPro" id="IPR047928">
    <property type="entry name" value="Perm_prefix_1"/>
</dbReference>
<reference evidence="7 8" key="1">
    <citation type="submission" date="2020-08" db="EMBL/GenBank/DDBJ databases">
        <title>Fungal Genomes of the International Space Station.</title>
        <authorList>
            <person name="Seuylemezian A."/>
            <person name="Singh N.K."/>
            <person name="Wood J."/>
            <person name="Venkateswaran K."/>
        </authorList>
    </citation>
    <scope>NUCLEOTIDE SEQUENCE [LARGE SCALE GENOMIC DNA]</scope>
    <source>
        <strain evidence="7 8">S/N-304-OC-R4</strain>
    </source>
</reference>
<feature type="transmembrane region" description="Helical" evidence="6">
    <location>
        <begin position="183"/>
        <end position="208"/>
    </location>
</feature>
<dbReference type="PANTHER" id="PTHR30474">
    <property type="entry name" value="CELL CYCLE PROTEIN"/>
    <property type="match status" value="1"/>
</dbReference>